<evidence type="ECO:0000256" key="7">
    <source>
        <dbReference type="ARBA" id="ARBA00022723"/>
    </source>
</evidence>
<evidence type="ECO:0000256" key="3">
    <source>
        <dbReference type="ARBA" id="ARBA00004906"/>
    </source>
</evidence>
<protein>
    <recommendedName>
        <fullName evidence="4">RING-type E3 ubiquitin transferase</fullName>
        <ecNumber evidence="4">2.3.2.27</ecNumber>
    </recommendedName>
</protein>
<dbReference type="Pfam" id="PF13639">
    <property type="entry name" value="zf-RING_2"/>
    <property type="match status" value="1"/>
</dbReference>
<evidence type="ECO:0000259" key="17">
    <source>
        <dbReference type="PROSITE" id="PS50089"/>
    </source>
</evidence>
<dbReference type="CDD" id="cd16461">
    <property type="entry name" value="RING-H2_EL5-like"/>
    <property type="match status" value="1"/>
</dbReference>
<dbReference type="SMART" id="SM00184">
    <property type="entry name" value="RING"/>
    <property type="match status" value="1"/>
</dbReference>
<dbReference type="PANTHER" id="PTHR46913:SF22">
    <property type="entry name" value="RING-TYPE E3 UBIQUITIN TRANSFERASE"/>
    <property type="match status" value="1"/>
</dbReference>
<evidence type="ECO:0000256" key="11">
    <source>
        <dbReference type="ARBA" id="ARBA00022989"/>
    </source>
</evidence>
<feature type="transmembrane region" description="Helical" evidence="16">
    <location>
        <begin position="55"/>
        <end position="78"/>
    </location>
</feature>
<comment type="caution">
    <text evidence="18">The sequence shown here is derived from an EMBL/GenBank/DDBJ whole genome shotgun (WGS) entry which is preliminary data.</text>
</comment>
<keyword evidence="9" id="KW-0833">Ubl conjugation pathway</keyword>
<dbReference type="InterPro" id="IPR044600">
    <property type="entry name" value="ATL1/ATL16-like"/>
</dbReference>
<dbReference type="GO" id="GO:0008270">
    <property type="term" value="F:zinc ion binding"/>
    <property type="evidence" value="ECO:0007669"/>
    <property type="project" value="UniProtKB-KW"/>
</dbReference>
<keyword evidence="7" id="KW-0479">Metal-binding</keyword>
<comment type="catalytic activity">
    <reaction evidence="1">
        <text>S-ubiquitinyl-[E2 ubiquitin-conjugating enzyme]-L-cysteine + [acceptor protein]-L-lysine = [E2 ubiquitin-conjugating enzyme]-L-cysteine + N(6)-ubiquitinyl-[acceptor protein]-L-lysine.</text>
        <dbReference type="EC" id="2.3.2.27"/>
    </reaction>
</comment>
<dbReference type="PROSITE" id="PS50089">
    <property type="entry name" value="ZF_RING_2"/>
    <property type="match status" value="1"/>
</dbReference>
<dbReference type="GO" id="GO:0061630">
    <property type="term" value="F:ubiquitin protein ligase activity"/>
    <property type="evidence" value="ECO:0007669"/>
    <property type="project" value="UniProtKB-EC"/>
</dbReference>
<keyword evidence="6 16" id="KW-0812">Transmembrane</keyword>
<dbReference type="SUPFAM" id="SSF57850">
    <property type="entry name" value="RING/U-box"/>
    <property type="match status" value="1"/>
</dbReference>
<organism evidence="18 19">
    <name type="scientific">Liquidambar formosana</name>
    <name type="common">Formosan gum</name>
    <dbReference type="NCBI Taxonomy" id="63359"/>
    <lineage>
        <taxon>Eukaryota</taxon>
        <taxon>Viridiplantae</taxon>
        <taxon>Streptophyta</taxon>
        <taxon>Embryophyta</taxon>
        <taxon>Tracheophyta</taxon>
        <taxon>Spermatophyta</taxon>
        <taxon>Magnoliopsida</taxon>
        <taxon>eudicotyledons</taxon>
        <taxon>Gunneridae</taxon>
        <taxon>Pentapetalae</taxon>
        <taxon>Saxifragales</taxon>
        <taxon>Altingiaceae</taxon>
        <taxon>Liquidambar</taxon>
    </lineage>
</organism>
<dbReference type="PANTHER" id="PTHR46913">
    <property type="entry name" value="RING-H2 FINGER PROTEIN ATL16"/>
    <property type="match status" value="1"/>
</dbReference>
<evidence type="ECO:0000256" key="1">
    <source>
        <dbReference type="ARBA" id="ARBA00000900"/>
    </source>
</evidence>
<evidence type="ECO:0000313" key="18">
    <source>
        <dbReference type="EMBL" id="KAK9272943.1"/>
    </source>
</evidence>
<evidence type="ECO:0000256" key="9">
    <source>
        <dbReference type="ARBA" id="ARBA00022786"/>
    </source>
</evidence>
<sequence length="380" mass="41556">MGSASNNPNNPWTPYGNYNDCSQGICSIYCPQWCYMIFPPPPPLGLSDGSSGSEFSPLIIAVIGILASAFLLVSYYIIMSKCCRRRGSDHDGRMSAQMDETQMNREAWQVAPTGLDDALIKSIAVCKYKKGELEGLVEGTDCSVCLSEFQEDESLRLLPKCNHAFHLPCIDTWLKSNSSCPLCRSNIIASINPNPLPLPLPAAAPQQLPAQGRPNNSTNISSLDQYQRHPPNNISVVVVLHDLENSGVPFQQEPVVRLVSDGVIPKTPIQASLGDGEDSEGRDIEIRQERLRSSSSLIRRSVSLDSSSHHQGGHVSIADILRNTSSEDDDGFQVDNLQFSSRENVKSNDGLHRVAMERSISTGTFMLSRHGKGGNHIIPN</sequence>
<keyword evidence="5" id="KW-0808">Transferase</keyword>
<gene>
    <name evidence="18" type="ORF">L1049_003322</name>
</gene>
<keyword evidence="8 14" id="KW-0863">Zinc-finger</keyword>
<evidence type="ECO:0000256" key="10">
    <source>
        <dbReference type="ARBA" id="ARBA00022833"/>
    </source>
</evidence>
<evidence type="ECO:0000256" key="6">
    <source>
        <dbReference type="ARBA" id="ARBA00022692"/>
    </source>
</evidence>
<feature type="domain" description="RING-type" evidence="17">
    <location>
        <begin position="142"/>
        <end position="184"/>
    </location>
</feature>
<dbReference type="InterPro" id="IPR013083">
    <property type="entry name" value="Znf_RING/FYVE/PHD"/>
</dbReference>
<evidence type="ECO:0000256" key="8">
    <source>
        <dbReference type="ARBA" id="ARBA00022771"/>
    </source>
</evidence>
<dbReference type="InterPro" id="IPR001841">
    <property type="entry name" value="Znf_RING"/>
</dbReference>
<dbReference type="Proteomes" id="UP001415857">
    <property type="component" value="Unassembled WGS sequence"/>
</dbReference>
<feature type="compositionally biased region" description="Polar residues" evidence="15">
    <location>
        <begin position="213"/>
        <end position="227"/>
    </location>
</feature>
<keyword evidence="10" id="KW-0862">Zinc</keyword>
<keyword evidence="12 16" id="KW-0472">Membrane</keyword>
<comment type="similarity">
    <text evidence="13">Belongs to the RING-type zinc finger family. ATL subfamily.</text>
</comment>
<feature type="region of interest" description="Disordered" evidence="15">
    <location>
        <begin position="202"/>
        <end position="227"/>
    </location>
</feature>
<evidence type="ECO:0000256" key="13">
    <source>
        <dbReference type="ARBA" id="ARBA00024209"/>
    </source>
</evidence>
<keyword evidence="19" id="KW-1185">Reference proteome</keyword>
<proteinExistence type="inferred from homology"/>
<dbReference type="AlphaFoldDB" id="A0AAP0NH94"/>
<name>A0AAP0NH94_LIQFO</name>
<accession>A0AAP0NH94</accession>
<evidence type="ECO:0000313" key="19">
    <source>
        <dbReference type="Proteomes" id="UP001415857"/>
    </source>
</evidence>
<evidence type="ECO:0000256" key="15">
    <source>
        <dbReference type="SAM" id="MobiDB-lite"/>
    </source>
</evidence>
<comment type="pathway">
    <text evidence="3">Protein modification; protein ubiquitination.</text>
</comment>
<dbReference type="FunFam" id="3.30.40.10:FF:000233">
    <property type="entry name" value="RING-H2 finger protein ATL54"/>
    <property type="match status" value="1"/>
</dbReference>
<evidence type="ECO:0000256" key="4">
    <source>
        <dbReference type="ARBA" id="ARBA00012483"/>
    </source>
</evidence>
<reference evidence="18 19" key="1">
    <citation type="journal article" date="2024" name="Plant J.">
        <title>Genome sequences and population genomics reveal climatic adaptation and genomic divergence between two closely related sweetgum species.</title>
        <authorList>
            <person name="Xu W.Q."/>
            <person name="Ren C.Q."/>
            <person name="Zhang X.Y."/>
            <person name="Comes H.P."/>
            <person name="Liu X.H."/>
            <person name="Li Y.G."/>
            <person name="Kettle C.J."/>
            <person name="Jalonen R."/>
            <person name="Gaisberger H."/>
            <person name="Ma Y.Z."/>
            <person name="Qiu Y.X."/>
        </authorList>
    </citation>
    <scope>NUCLEOTIDE SEQUENCE [LARGE SCALE GENOMIC DNA]</scope>
    <source>
        <strain evidence="18">Hangzhou</strain>
    </source>
</reference>
<evidence type="ECO:0000256" key="14">
    <source>
        <dbReference type="PROSITE-ProRule" id="PRU00175"/>
    </source>
</evidence>
<dbReference type="EC" id="2.3.2.27" evidence="4"/>
<evidence type="ECO:0000256" key="16">
    <source>
        <dbReference type="SAM" id="Phobius"/>
    </source>
</evidence>
<evidence type="ECO:0000256" key="2">
    <source>
        <dbReference type="ARBA" id="ARBA00004167"/>
    </source>
</evidence>
<keyword evidence="11 16" id="KW-1133">Transmembrane helix</keyword>
<dbReference type="Gene3D" id="3.30.40.10">
    <property type="entry name" value="Zinc/RING finger domain, C3HC4 (zinc finger)"/>
    <property type="match status" value="1"/>
</dbReference>
<evidence type="ECO:0000256" key="5">
    <source>
        <dbReference type="ARBA" id="ARBA00022679"/>
    </source>
</evidence>
<dbReference type="EMBL" id="JBBPBK010000013">
    <property type="protein sequence ID" value="KAK9272943.1"/>
    <property type="molecule type" value="Genomic_DNA"/>
</dbReference>
<evidence type="ECO:0000256" key="12">
    <source>
        <dbReference type="ARBA" id="ARBA00023136"/>
    </source>
</evidence>
<dbReference type="GO" id="GO:0016567">
    <property type="term" value="P:protein ubiquitination"/>
    <property type="evidence" value="ECO:0007669"/>
    <property type="project" value="InterPro"/>
</dbReference>
<comment type="subcellular location">
    <subcellularLocation>
        <location evidence="2">Membrane</location>
        <topology evidence="2">Single-pass membrane protein</topology>
    </subcellularLocation>
</comment>
<dbReference type="GO" id="GO:0016020">
    <property type="term" value="C:membrane"/>
    <property type="evidence" value="ECO:0007669"/>
    <property type="project" value="UniProtKB-SubCell"/>
</dbReference>